<comment type="caution">
    <text evidence="1">The sequence shown here is derived from an EMBL/GenBank/DDBJ whole genome shotgun (WGS) entry which is preliminary data.</text>
</comment>
<name>A0ACB9EAG3_9ASTR</name>
<dbReference type="Proteomes" id="UP001056120">
    <property type="component" value="Linkage Group LG18"/>
</dbReference>
<evidence type="ECO:0000313" key="2">
    <source>
        <dbReference type="Proteomes" id="UP001056120"/>
    </source>
</evidence>
<proteinExistence type="predicted"/>
<evidence type="ECO:0000313" key="1">
    <source>
        <dbReference type="EMBL" id="KAI3755822.1"/>
    </source>
</evidence>
<reference evidence="2" key="1">
    <citation type="journal article" date="2022" name="Mol. Ecol. Resour.">
        <title>The genomes of chicory, endive, great burdock and yacon provide insights into Asteraceae palaeo-polyploidization history and plant inulin production.</title>
        <authorList>
            <person name="Fan W."/>
            <person name="Wang S."/>
            <person name="Wang H."/>
            <person name="Wang A."/>
            <person name="Jiang F."/>
            <person name="Liu H."/>
            <person name="Zhao H."/>
            <person name="Xu D."/>
            <person name="Zhang Y."/>
        </authorList>
    </citation>
    <scope>NUCLEOTIDE SEQUENCE [LARGE SCALE GENOMIC DNA]</scope>
    <source>
        <strain evidence="2">cv. Yunnan</strain>
    </source>
</reference>
<sequence length="127" mass="14070">MVMYVEMLMNGRTHGEDAPHLFDEMTKRKTGADKTVKGKLMVAEKGGREVIGVEVVVLTNENIMLAKDVADGGEYALVEPFVARVERIRQTRSVASTINLRSPNRNRNSRVPPSATARITTATKMIQ</sequence>
<reference evidence="1 2" key="2">
    <citation type="journal article" date="2022" name="Mol. Ecol. Resour.">
        <title>The genomes of chicory, endive, great burdock and yacon provide insights into Asteraceae paleo-polyploidization history and plant inulin production.</title>
        <authorList>
            <person name="Fan W."/>
            <person name="Wang S."/>
            <person name="Wang H."/>
            <person name="Wang A."/>
            <person name="Jiang F."/>
            <person name="Liu H."/>
            <person name="Zhao H."/>
            <person name="Xu D."/>
            <person name="Zhang Y."/>
        </authorList>
    </citation>
    <scope>NUCLEOTIDE SEQUENCE [LARGE SCALE GENOMIC DNA]</scope>
    <source>
        <strain evidence="2">cv. Yunnan</strain>
        <tissue evidence="1">Leaves</tissue>
    </source>
</reference>
<accession>A0ACB9EAG3</accession>
<gene>
    <name evidence="1" type="ORF">L1987_55630</name>
</gene>
<dbReference type="EMBL" id="CM042035">
    <property type="protein sequence ID" value="KAI3755822.1"/>
    <property type="molecule type" value="Genomic_DNA"/>
</dbReference>
<organism evidence="1 2">
    <name type="scientific">Smallanthus sonchifolius</name>
    <dbReference type="NCBI Taxonomy" id="185202"/>
    <lineage>
        <taxon>Eukaryota</taxon>
        <taxon>Viridiplantae</taxon>
        <taxon>Streptophyta</taxon>
        <taxon>Embryophyta</taxon>
        <taxon>Tracheophyta</taxon>
        <taxon>Spermatophyta</taxon>
        <taxon>Magnoliopsida</taxon>
        <taxon>eudicotyledons</taxon>
        <taxon>Gunneridae</taxon>
        <taxon>Pentapetalae</taxon>
        <taxon>asterids</taxon>
        <taxon>campanulids</taxon>
        <taxon>Asterales</taxon>
        <taxon>Asteraceae</taxon>
        <taxon>Asteroideae</taxon>
        <taxon>Heliantheae alliance</taxon>
        <taxon>Millerieae</taxon>
        <taxon>Smallanthus</taxon>
    </lineage>
</organism>
<keyword evidence="2" id="KW-1185">Reference proteome</keyword>
<protein>
    <submittedName>
        <fullName evidence="1">Uncharacterized protein</fullName>
    </submittedName>
</protein>